<dbReference type="InterPro" id="IPR038770">
    <property type="entry name" value="Na+/solute_symporter_sf"/>
</dbReference>
<dbReference type="GO" id="GO:0005886">
    <property type="term" value="C:plasma membrane"/>
    <property type="evidence" value="ECO:0007669"/>
    <property type="project" value="UniProtKB-SubCell"/>
</dbReference>
<sequence>MFDNLVIMISIFILGYIVKKLNLFPEHYSKAFIDFIMKVGFPALVIYNVYYLHIDFRFIYVILFGVFSILLGIFTGYLISKFLKLDKKQSITVIMMVSFSNTGFLGYPFIHALYGEEGLRYAIIFDNLAMFVPISFLAPVILSFSKEEKKLEFLNILKSVFLSIPFLALIIGFLLKPFYLPPLFLKMLHTLGDTVIPLIMFSLGMILKFSHLKENIKLISFILFIRNIFIPSLLLIILILVNVDLTLEWKVGLLEMAMPPMVLASIYVIEANLDKDTAVSSVASGIILSFITIPIFYLILERIL</sequence>
<dbReference type="Proteomes" id="UP001157947">
    <property type="component" value="Unassembled WGS sequence"/>
</dbReference>
<feature type="transmembrane region" description="Helical" evidence="8">
    <location>
        <begin position="58"/>
        <end position="79"/>
    </location>
</feature>
<dbReference type="Gene3D" id="1.20.1530.20">
    <property type="match status" value="2"/>
</dbReference>
<evidence type="ECO:0000256" key="5">
    <source>
        <dbReference type="ARBA" id="ARBA00022692"/>
    </source>
</evidence>
<evidence type="ECO:0000256" key="3">
    <source>
        <dbReference type="ARBA" id="ARBA00022448"/>
    </source>
</evidence>
<keyword evidence="10" id="KW-1185">Reference proteome</keyword>
<evidence type="ECO:0000256" key="7">
    <source>
        <dbReference type="ARBA" id="ARBA00023136"/>
    </source>
</evidence>
<feature type="transmembrane region" description="Helical" evidence="8">
    <location>
        <begin position="187"/>
        <end position="207"/>
    </location>
</feature>
<dbReference type="EMBL" id="FXTX01000007">
    <property type="protein sequence ID" value="SMP09923.1"/>
    <property type="molecule type" value="Genomic_DNA"/>
</dbReference>
<feature type="transmembrane region" description="Helical" evidence="8">
    <location>
        <begin position="35"/>
        <end position="52"/>
    </location>
</feature>
<feature type="transmembrane region" description="Helical" evidence="8">
    <location>
        <begin position="122"/>
        <end position="144"/>
    </location>
</feature>
<keyword evidence="4" id="KW-1003">Cell membrane</keyword>
<dbReference type="GO" id="GO:0055085">
    <property type="term" value="P:transmembrane transport"/>
    <property type="evidence" value="ECO:0007669"/>
    <property type="project" value="InterPro"/>
</dbReference>
<comment type="subcellular location">
    <subcellularLocation>
        <location evidence="1">Cell membrane</location>
        <topology evidence="1">Multi-pass membrane protein</topology>
    </subcellularLocation>
</comment>
<comment type="similarity">
    <text evidence="2">Belongs to the auxin efflux carrier (TC 2.A.69) family.</text>
</comment>
<evidence type="ECO:0000313" key="10">
    <source>
        <dbReference type="Proteomes" id="UP001157947"/>
    </source>
</evidence>
<comment type="caution">
    <text evidence="9">The sequence shown here is derived from an EMBL/GenBank/DDBJ whole genome shotgun (WGS) entry which is preliminary data.</text>
</comment>
<dbReference type="Pfam" id="PF03547">
    <property type="entry name" value="Mem_trans"/>
    <property type="match status" value="1"/>
</dbReference>
<accession>A0AA46AE22</accession>
<keyword evidence="3" id="KW-0813">Transport</keyword>
<gene>
    <name evidence="9" type="ORF">SAMN06264868_10742</name>
</gene>
<dbReference type="PANTHER" id="PTHR36838">
    <property type="entry name" value="AUXIN EFFLUX CARRIER FAMILY PROTEIN"/>
    <property type="match status" value="1"/>
</dbReference>
<feature type="transmembrane region" description="Helical" evidence="8">
    <location>
        <begin position="156"/>
        <end position="175"/>
    </location>
</feature>
<keyword evidence="6 8" id="KW-1133">Transmembrane helix</keyword>
<dbReference type="RefSeq" id="WP_265134683.1">
    <property type="nucleotide sequence ID" value="NZ_FXTX01000007.1"/>
</dbReference>
<evidence type="ECO:0000313" key="9">
    <source>
        <dbReference type="EMBL" id="SMP09923.1"/>
    </source>
</evidence>
<keyword evidence="7 8" id="KW-0472">Membrane</keyword>
<feature type="transmembrane region" description="Helical" evidence="8">
    <location>
        <begin position="6"/>
        <end position="23"/>
    </location>
</feature>
<evidence type="ECO:0000256" key="4">
    <source>
        <dbReference type="ARBA" id="ARBA00022475"/>
    </source>
</evidence>
<feature type="transmembrane region" description="Helical" evidence="8">
    <location>
        <begin position="281"/>
        <end position="300"/>
    </location>
</feature>
<name>A0AA46AE22_9AQUI</name>
<evidence type="ECO:0000256" key="2">
    <source>
        <dbReference type="ARBA" id="ARBA00010145"/>
    </source>
</evidence>
<dbReference type="InterPro" id="IPR004776">
    <property type="entry name" value="Mem_transp_PIN-like"/>
</dbReference>
<feature type="transmembrane region" description="Helical" evidence="8">
    <location>
        <begin position="91"/>
        <end position="110"/>
    </location>
</feature>
<evidence type="ECO:0000256" key="8">
    <source>
        <dbReference type="SAM" id="Phobius"/>
    </source>
</evidence>
<evidence type="ECO:0000256" key="1">
    <source>
        <dbReference type="ARBA" id="ARBA00004651"/>
    </source>
</evidence>
<keyword evidence="5 8" id="KW-0812">Transmembrane</keyword>
<proteinExistence type="inferred from homology"/>
<dbReference type="AlphaFoldDB" id="A0AA46AE22"/>
<evidence type="ECO:0000256" key="6">
    <source>
        <dbReference type="ARBA" id="ARBA00022989"/>
    </source>
</evidence>
<reference evidence="9" key="1">
    <citation type="submission" date="2017-05" db="EMBL/GenBank/DDBJ databases">
        <authorList>
            <person name="Varghese N."/>
            <person name="Submissions S."/>
        </authorList>
    </citation>
    <scope>NUCLEOTIDE SEQUENCE</scope>
    <source>
        <strain evidence="9">DSM 18763</strain>
    </source>
</reference>
<dbReference type="PANTHER" id="PTHR36838:SF1">
    <property type="entry name" value="SLR1864 PROTEIN"/>
    <property type="match status" value="1"/>
</dbReference>
<feature type="transmembrane region" description="Helical" evidence="8">
    <location>
        <begin position="219"/>
        <end position="243"/>
    </location>
</feature>
<protein>
    <submittedName>
        <fullName evidence="9">Uncharacterized protein</fullName>
    </submittedName>
</protein>
<feature type="transmembrane region" description="Helical" evidence="8">
    <location>
        <begin position="249"/>
        <end position="269"/>
    </location>
</feature>
<organism evidence="9 10">
    <name type="scientific">Venenivibrio stagnispumantis</name>
    <dbReference type="NCBI Taxonomy" id="407998"/>
    <lineage>
        <taxon>Bacteria</taxon>
        <taxon>Pseudomonadati</taxon>
        <taxon>Aquificota</taxon>
        <taxon>Aquificia</taxon>
        <taxon>Aquificales</taxon>
        <taxon>Hydrogenothermaceae</taxon>
        <taxon>Venenivibrio</taxon>
    </lineage>
</organism>